<evidence type="ECO:0000313" key="2">
    <source>
        <dbReference type="EMBL" id="ABM77818.1"/>
    </source>
</evidence>
<keyword evidence="1" id="KW-0812">Transmembrane</keyword>
<dbReference type="KEGG" id="pmf:P9303_10691"/>
<keyword evidence="1" id="KW-0472">Membrane</keyword>
<sequence length="64" mass="7152">MRGIFELLMAWRWPLAVIVSTAFLSKALIAITRAGIRVEIFTRRPIKVSTGPSAIQAEVTKVRL</sequence>
<evidence type="ECO:0000256" key="1">
    <source>
        <dbReference type="SAM" id="Phobius"/>
    </source>
</evidence>
<dbReference type="EMBL" id="CP000554">
    <property type="protein sequence ID" value="ABM77818.1"/>
    <property type="molecule type" value="Genomic_DNA"/>
</dbReference>
<reference evidence="2 3" key="1">
    <citation type="journal article" date="2007" name="PLoS Genet.">
        <title>Patterns and implications of gene gain and loss in the evolution of Prochlorococcus.</title>
        <authorList>
            <person name="Kettler G.C."/>
            <person name="Martiny A.C."/>
            <person name="Huang K."/>
            <person name="Zucker J."/>
            <person name="Coleman M.L."/>
            <person name="Rodrigue S."/>
            <person name="Chen F."/>
            <person name="Lapidus A."/>
            <person name="Ferriera S."/>
            <person name="Johnson J."/>
            <person name="Steglich C."/>
            <person name="Church G.M."/>
            <person name="Richardson P."/>
            <person name="Chisholm S.W."/>
        </authorList>
    </citation>
    <scope>NUCLEOTIDE SEQUENCE [LARGE SCALE GENOMIC DNA]</scope>
    <source>
        <strain evidence="2 3">MIT 9303</strain>
    </source>
</reference>
<keyword evidence="1" id="KW-1133">Transmembrane helix</keyword>
<name>A2C8K8_PROM3</name>
<evidence type="ECO:0000313" key="3">
    <source>
        <dbReference type="Proteomes" id="UP000002274"/>
    </source>
</evidence>
<dbReference type="HOGENOM" id="CLU_2866267_0_0_3"/>
<dbReference type="Proteomes" id="UP000002274">
    <property type="component" value="Chromosome"/>
</dbReference>
<gene>
    <name evidence="2" type="ordered locus">P9303_10691</name>
</gene>
<dbReference type="RefSeq" id="WP_011825721.1">
    <property type="nucleotide sequence ID" value="NC_008820.1"/>
</dbReference>
<organism evidence="2 3">
    <name type="scientific">Prochlorococcus marinus (strain MIT 9303)</name>
    <dbReference type="NCBI Taxonomy" id="59922"/>
    <lineage>
        <taxon>Bacteria</taxon>
        <taxon>Bacillati</taxon>
        <taxon>Cyanobacteriota</taxon>
        <taxon>Cyanophyceae</taxon>
        <taxon>Synechococcales</taxon>
        <taxon>Prochlorococcaceae</taxon>
        <taxon>Prochlorococcus</taxon>
    </lineage>
</organism>
<dbReference type="STRING" id="59922.P9303_10691"/>
<dbReference type="AlphaFoldDB" id="A2C8K8"/>
<proteinExistence type="predicted"/>
<dbReference type="BioCyc" id="PMAR59922:G1G80-952-MONOMER"/>
<feature type="transmembrane region" description="Helical" evidence="1">
    <location>
        <begin position="15"/>
        <end position="36"/>
    </location>
</feature>
<protein>
    <submittedName>
        <fullName evidence="2">Uncharacterized protein</fullName>
    </submittedName>
</protein>
<accession>A2C8K8</accession>